<feature type="transmembrane region" description="Helical" evidence="1">
    <location>
        <begin position="38"/>
        <end position="62"/>
    </location>
</feature>
<sequence>MTAMNQLRTYHALLAAFVCAAFFATDWGRIHSWLGYGVVAVLLIRLGLALSGAHQLGLMRFYPHFEGLKLNNLATHPAISHTLLLAIAACLLTVTGTGVAMD</sequence>
<dbReference type="HOGENOM" id="CLU_2271602_0_0_5"/>
<dbReference type="OrthoDB" id="7210584at2"/>
<evidence type="ECO:0000256" key="1">
    <source>
        <dbReference type="SAM" id="Phobius"/>
    </source>
</evidence>
<protein>
    <submittedName>
        <fullName evidence="2">Cytochrome B561</fullName>
    </submittedName>
</protein>
<feature type="transmembrane region" description="Helical" evidence="1">
    <location>
        <begin position="83"/>
        <end position="101"/>
    </location>
</feature>
<dbReference type="STRING" id="715226.ABI_17030"/>
<dbReference type="AlphaFoldDB" id="F4QK85"/>
<reference evidence="3" key="1">
    <citation type="submission" date="2011-03" db="EMBL/GenBank/DDBJ databases">
        <title>Draft genome sequence of Brevundimonas diminuta.</title>
        <authorList>
            <person name="Brown P.J.B."/>
            <person name="Buechlein A."/>
            <person name="Hemmerich C."/>
            <person name="Brun Y.V."/>
        </authorList>
    </citation>
    <scope>NUCLEOTIDE SEQUENCE [LARGE SCALE GENOMIC DNA]</scope>
    <source>
        <strain evidence="3">C19</strain>
    </source>
</reference>
<dbReference type="Proteomes" id="UP000006512">
    <property type="component" value="Unassembled WGS sequence"/>
</dbReference>
<keyword evidence="1" id="KW-0472">Membrane</keyword>
<keyword evidence="3" id="KW-1185">Reference proteome</keyword>
<dbReference type="RefSeq" id="WP_006272459.1">
    <property type="nucleotide sequence ID" value="NZ_GL883077.1"/>
</dbReference>
<dbReference type="EMBL" id="GL883077">
    <property type="protein sequence ID" value="EGF93263.1"/>
    <property type="molecule type" value="Genomic_DNA"/>
</dbReference>
<keyword evidence="1" id="KW-1133">Transmembrane helix</keyword>
<name>F4QK85_9CAUL</name>
<organism evidence="2 3">
    <name type="scientific">Asticcacaulis biprosthecium C19</name>
    <dbReference type="NCBI Taxonomy" id="715226"/>
    <lineage>
        <taxon>Bacteria</taxon>
        <taxon>Pseudomonadati</taxon>
        <taxon>Pseudomonadota</taxon>
        <taxon>Alphaproteobacteria</taxon>
        <taxon>Caulobacterales</taxon>
        <taxon>Caulobacteraceae</taxon>
        <taxon>Asticcacaulis</taxon>
    </lineage>
</organism>
<evidence type="ECO:0000313" key="3">
    <source>
        <dbReference type="Proteomes" id="UP000006512"/>
    </source>
</evidence>
<accession>F4QK85</accession>
<gene>
    <name evidence="2" type="ORF">ABI_17030</name>
</gene>
<evidence type="ECO:0000313" key="2">
    <source>
        <dbReference type="EMBL" id="EGF93263.1"/>
    </source>
</evidence>
<proteinExistence type="predicted"/>
<keyword evidence="1" id="KW-0812">Transmembrane</keyword>